<evidence type="ECO:0000259" key="22">
    <source>
        <dbReference type="PROSITE" id="PS50894"/>
    </source>
</evidence>
<dbReference type="PROSITE" id="PS50109">
    <property type="entry name" value="HIS_KIN"/>
    <property type="match status" value="1"/>
</dbReference>
<dbReference type="SMART" id="SM00388">
    <property type="entry name" value="HisKA"/>
    <property type="match status" value="1"/>
</dbReference>
<evidence type="ECO:0000256" key="2">
    <source>
        <dbReference type="ARBA" id="ARBA00004651"/>
    </source>
</evidence>
<accession>A0A6S6SP57</accession>
<dbReference type="InterPro" id="IPR035965">
    <property type="entry name" value="PAS-like_dom_sf"/>
</dbReference>
<feature type="modified residue" description="Phosphohistidine" evidence="16">
    <location>
        <position position="769"/>
    </location>
</feature>
<dbReference type="InterPro" id="IPR011006">
    <property type="entry name" value="CheY-like_superfamily"/>
</dbReference>
<evidence type="ECO:0000259" key="18">
    <source>
        <dbReference type="PROSITE" id="PS50109"/>
    </source>
</evidence>
<dbReference type="CDD" id="cd17546">
    <property type="entry name" value="REC_hyHK_CKI1_RcsC-like"/>
    <property type="match status" value="1"/>
</dbReference>
<dbReference type="GO" id="GO:0000155">
    <property type="term" value="F:phosphorelay sensor kinase activity"/>
    <property type="evidence" value="ECO:0007669"/>
    <property type="project" value="InterPro"/>
</dbReference>
<evidence type="ECO:0000259" key="19">
    <source>
        <dbReference type="PROSITE" id="PS50110"/>
    </source>
</evidence>
<sequence length="831" mass="95942">MHKTLKEQLKQNFGKEFDFEILTDETQLLLEEIEVSYKKYDEATQALQEKLNLEDAYQTESKKFKVKHKRVPRRKTVYESNLLLQQYKSAIHTSFIVSRIDLSGMITYVNKAFCKISGYSKEELIGKNQNIDRHPQTDFKVFEELWHTIQSKNIWRGELKKRAKDGTSYHLDIAIFPLLNADNEIGEYLAIGHDITTHIELQTQLETAKEVAEASEKLKSAFMANMSHEIRTPMNGIFGFTKLLKKSALNPEQERYTKLIEHSTNTLLKIIDDILDFSKIESGNLELDFSEVNPFVQLHSAVSIFRPMAKEKNINYHIHIDSRISECLLMDYLRISQVLTNLINNALKFTPAKGNVSIRVEKIFTPSPKKEHLKFLVQDDGIGIAEERIKNIFEAFIQADASTTRSFGGTGLGLSISSSLCKLMGSELKVMSSQGEGSSFYFEMIYDKCKVINPLSKQILVSPIYLIHSADKIIDKVALELEHFNLKFLSISLGDLMLLDTRAHIVITFDLENCQPLLEKNYRVILIKENMLKSVKKTLDKTIYHIDTFYDYSPELYTAILELNYVSKKKEKIEEEVQLELSILIAEDYEVNRILINEILQNHHLTPDFAMNGKEAIEMAKRKVYDLILMDINMPILDGIDATKKLRRLGMATPIIAITANALEGDKEYFLNIGMNDYISKPFDPQTLHDLLLKYSNAKHKQTTKKEKELCKLDVLLEAFQETKKVMHFENEILIHLFNSFIKSILLIIKELNIAIEQKDKKNIKRKMHGLRGILRSFKIDKLADICEKVEYSDEKMNTKEFWGLTIKVSKGIETIYRQKEKILEGISQFD</sequence>
<dbReference type="CDD" id="cd16922">
    <property type="entry name" value="HATPase_EvgS-ArcB-TorS-like"/>
    <property type="match status" value="1"/>
</dbReference>
<evidence type="ECO:0000256" key="14">
    <source>
        <dbReference type="ARBA" id="ARBA00064003"/>
    </source>
</evidence>
<dbReference type="PROSITE" id="PS50894">
    <property type="entry name" value="HPT"/>
    <property type="match status" value="1"/>
</dbReference>
<dbReference type="PROSITE" id="PS50110">
    <property type="entry name" value="RESPONSE_REGULATORY"/>
    <property type="match status" value="1"/>
</dbReference>
<evidence type="ECO:0000256" key="3">
    <source>
        <dbReference type="ARBA" id="ARBA00012438"/>
    </source>
</evidence>
<evidence type="ECO:0000256" key="4">
    <source>
        <dbReference type="ARBA" id="ARBA00022475"/>
    </source>
</evidence>
<dbReference type="SMART" id="SM00091">
    <property type="entry name" value="PAS"/>
    <property type="match status" value="1"/>
</dbReference>
<evidence type="ECO:0000256" key="6">
    <source>
        <dbReference type="ARBA" id="ARBA00022679"/>
    </source>
</evidence>
<evidence type="ECO:0000313" key="23">
    <source>
        <dbReference type="EMBL" id="CAA6809040.1"/>
    </source>
</evidence>
<gene>
    <name evidence="23" type="ORF">HELGO_WM14319</name>
</gene>
<proteinExistence type="predicted"/>
<dbReference type="EC" id="2.7.13.3" evidence="3"/>
<dbReference type="Gene3D" id="3.40.50.2300">
    <property type="match status" value="1"/>
</dbReference>
<evidence type="ECO:0000259" key="20">
    <source>
        <dbReference type="PROSITE" id="PS50112"/>
    </source>
</evidence>
<dbReference type="InterPro" id="IPR005467">
    <property type="entry name" value="His_kinase_dom"/>
</dbReference>
<evidence type="ECO:0000256" key="17">
    <source>
        <dbReference type="PROSITE-ProRule" id="PRU00169"/>
    </source>
</evidence>
<dbReference type="SUPFAM" id="SSF55874">
    <property type="entry name" value="ATPase domain of HSP90 chaperone/DNA topoisomerase II/histidine kinase"/>
    <property type="match status" value="1"/>
</dbReference>
<dbReference type="PROSITE" id="PS50113">
    <property type="entry name" value="PAC"/>
    <property type="match status" value="1"/>
</dbReference>
<dbReference type="PROSITE" id="PS50112">
    <property type="entry name" value="PAS"/>
    <property type="match status" value="1"/>
</dbReference>
<evidence type="ECO:0000256" key="1">
    <source>
        <dbReference type="ARBA" id="ARBA00000085"/>
    </source>
</evidence>
<dbReference type="AlphaFoldDB" id="A0A6S6SP57"/>
<dbReference type="PRINTS" id="PR00344">
    <property type="entry name" value="BCTRLSENSOR"/>
</dbReference>
<dbReference type="PANTHER" id="PTHR45339:SF1">
    <property type="entry name" value="HYBRID SIGNAL TRANSDUCTION HISTIDINE KINASE J"/>
    <property type="match status" value="1"/>
</dbReference>
<dbReference type="FunFam" id="1.10.287.130:FF:000002">
    <property type="entry name" value="Two-component osmosensing histidine kinase"/>
    <property type="match status" value="1"/>
</dbReference>
<feature type="domain" description="Histidine kinase" evidence="18">
    <location>
        <begin position="225"/>
        <end position="448"/>
    </location>
</feature>
<dbReference type="InterPro" id="IPR008207">
    <property type="entry name" value="Sig_transdc_His_kin_Hpt_dom"/>
</dbReference>
<evidence type="ECO:0000256" key="7">
    <source>
        <dbReference type="ARBA" id="ARBA00022692"/>
    </source>
</evidence>
<feature type="domain" description="PAS" evidence="20">
    <location>
        <begin position="100"/>
        <end position="152"/>
    </location>
</feature>
<evidence type="ECO:0000259" key="21">
    <source>
        <dbReference type="PROSITE" id="PS50113"/>
    </source>
</evidence>
<dbReference type="InterPro" id="IPR001789">
    <property type="entry name" value="Sig_transdc_resp-reg_receiver"/>
</dbReference>
<dbReference type="InterPro" id="IPR036097">
    <property type="entry name" value="HisK_dim/P_sf"/>
</dbReference>
<dbReference type="SUPFAM" id="SSF55785">
    <property type="entry name" value="PYP-like sensor domain (PAS domain)"/>
    <property type="match status" value="1"/>
</dbReference>
<dbReference type="InterPro" id="IPR004358">
    <property type="entry name" value="Sig_transdc_His_kin-like_C"/>
</dbReference>
<keyword evidence="6" id="KW-0808">Transferase</keyword>
<feature type="domain" description="HPt" evidence="22">
    <location>
        <begin position="730"/>
        <end position="830"/>
    </location>
</feature>
<dbReference type="SUPFAM" id="SSF52172">
    <property type="entry name" value="CheY-like"/>
    <property type="match status" value="1"/>
</dbReference>
<protein>
    <recommendedName>
        <fullName evidence="15">Sensory/regulatory protein RpfC</fullName>
        <ecNumber evidence="3">2.7.13.3</ecNumber>
    </recommendedName>
</protein>
<evidence type="ECO:0000256" key="15">
    <source>
        <dbReference type="ARBA" id="ARBA00068150"/>
    </source>
</evidence>
<dbReference type="NCBIfam" id="TIGR00229">
    <property type="entry name" value="sensory_box"/>
    <property type="match status" value="1"/>
</dbReference>
<dbReference type="SUPFAM" id="SSF47226">
    <property type="entry name" value="Histidine-containing phosphotransfer domain, HPT domain"/>
    <property type="match status" value="1"/>
</dbReference>
<organism evidence="23">
    <name type="scientific">uncultured Sulfurovum sp</name>
    <dbReference type="NCBI Taxonomy" id="269237"/>
    <lineage>
        <taxon>Bacteria</taxon>
        <taxon>Pseudomonadati</taxon>
        <taxon>Campylobacterota</taxon>
        <taxon>Epsilonproteobacteria</taxon>
        <taxon>Campylobacterales</taxon>
        <taxon>Sulfurovaceae</taxon>
        <taxon>Sulfurovum</taxon>
        <taxon>environmental samples</taxon>
    </lineage>
</organism>
<evidence type="ECO:0000256" key="13">
    <source>
        <dbReference type="ARBA" id="ARBA00023136"/>
    </source>
</evidence>
<keyword evidence="9" id="KW-0418">Kinase</keyword>
<dbReference type="Gene3D" id="1.20.120.160">
    <property type="entry name" value="HPT domain"/>
    <property type="match status" value="1"/>
</dbReference>
<evidence type="ECO:0000256" key="10">
    <source>
        <dbReference type="ARBA" id="ARBA00022840"/>
    </source>
</evidence>
<dbReference type="GO" id="GO:0005886">
    <property type="term" value="C:plasma membrane"/>
    <property type="evidence" value="ECO:0007669"/>
    <property type="project" value="UniProtKB-SubCell"/>
</dbReference>
<keyword evidence="5 17" id="KW-0597">Phosphoprotein</keyword>
<evidence type="ECO:0000256" key="9">
    <source>
        <dbReference type="ARBA" id="ARBA00022777"/>
    </source>
</evidence>
<dbReference type="Pfam" id="PF00512">
    <property type="entry name" value="HisKA"/>
    <property type="match status" value="1"/>
</dbReference>
<dbReference type="Pfam" id="PF02518">
    <property type="entry name" value="HATPase_c"/>
    <property type="match status" value="1"/>
</dbReference>
<dbReference type="Gene3D" id="3.30.450.20">
    <property type="entry name" value="PAS domain"/>
    <property type="match status" value="1"/>
</dbReference>
<keyword evidence="7" id="KW-0812">Transmembrane</keyword>
<dbReference type="CDD" id="cd00082">
    <property type="entry name" value="HisKA"/>
    <property type="match status" value="1"/>
</dbReference>
<dbReference type="GO" id="GO:0005524">
    <property type="term" value="F:ATP binding"/>
    <property type="evidence" value="ECO:0007669"/>
    <property type="project" value="UniProtKB-KW"/>
</dbReference>
<comment type="subcellular location">
    <subcellularLocation>
        <location evidence="2">Cell membrane</location>
        <topology evidence="2">Multi-pass membrane protein</topology>
    </subcellularLocation>
</comment>
<comment type="catalytic activity">
    <reaction evidence="1">
        <text>ATP + protein L-histidine = ADP + protein N-phospho-L-histidine.</text>
        <dbReference type="EC" id="2.7.13.3"/>
    </reaction>
</comment>
<feature type="domain" description="Response regulatory" evidence="19">
    <location>
        <begin position="582"/>
        <end position="696"/>
    </location>
</feature>
<dbReference type="InterPro" id="IPR036890">
    <property type="entry name" value="HATPase_C_sf"/>
</dbReference>
<dbReference type="Pfam" id="PF00989">
    <property type="entry name" value="PAS"/>
    <property type="match status" value="1"/>
</dbReference>
<dbReference type="InterPro" id="IPR000700">
    <property type="entry name" value="PAS-assoc_C"/>
</dbReference>
<dbReference type="InterPro" id="IPR003594">
    <property type="entry name" value="HATPase_dom"/>
</dbReference>
<keyword evidence="8" id="KW-0547">Nucleotide-binding</keyword>
<evidence type="ECO:0000256" key="11">
    <source>
        <dbReference type="ARBA" id="ARBA00022989"/>
    </source>
</evidence>
<dbReference type="InterPro" id="IPR036641">
    <property type="entry name" value="HPT_dom_sf"/>
</dbReference>
<feature type="domain" description="PAC" evidence="21">
    <location>
        <begin position="155"/>
        <end position="207"/>
    </location>
</feature>
<dbReference type="SUPFAM" id="SSF47384">
    <property type="entry name" value="Homodimeric domain of signal transducing histidine kinase"/>
    <property type="match status" value="1"/>
</dbReference>
<dbReference type="SMART" id="SM00387">
    <property type="entry name" value="HATPase_c"/>
    <property type="match status" value="1"/>
</dbReference>
<keyword evidence="13" id="KW-0472">Membrane</keyword>
<feature type="modified residue" description="4-aspartylphosphate" evidence="17">
    <location>
        <position position="631"/>
    </location>
</feature>
<dbReference type="EMBL" id="CACVAZ010000055">
    <property type="protein sequence ID" value="CAA6809040.1"/>
    <property type="molecule type" value="Genomic_DNA"/>
</dbReference>
<dbReference type="FunFam" id="3.30.565.10:FF:000010">
    <property type="entry name" value="Sensor histidine kinase RcsC"/>
    <property type="match status" value="1"/>
</dbReference>
<evidence type="ECO:0000256" key="16">
    <source>
        <dbReference type="PROSITE-ProRule" id="PRU00110"/>
    </source>
</evidence>
<dbReference type="Gene3D" id="3.30.565.10">
    <property type="entry name" value="Histidine kinase-like ATPase, C-terminal domain"/>
    <property type="match status" value="1"/>
</dbReference>
<evidence type="ECO:0000256" key="12">
    <source>
        <dbReference type="ARBA" id="ARBA00023012"/>
    </source>
</evidence>
<dbReference type="Pfam" id="PF00072">
    <property type="entry name" value="Response_reg"/>
    <property type="match status" value="1"/>
</dbReference>
<keyword evidence="10" id="KW-0067">ATP-binding</keyword>
<dbReference type="Gene3D" id="1.10.287.130">
    <property type="match status" value="1"/>
</dbReference>
<dbReference type="InterPro" id="IPR000014">
    <property type="entry name" value="PAS"/>
</dbReference>
<reference evidence="23" key="1">
    <citation type="submission" date="2020-01" db="EMBL/GenBank/DDBJ databases">
        <authorList>
            <person name="Meier V. D."/>
            <person name="Meier V D."/>
        </authorList>
    </citation>
    <scope>NUCLEOTIDE SEQUENCE</scope>
    <source>
        <strain evidence="23">HLG_WM_MAG_02</strain>
    </source>
</reference>
<evidence type="ECO:0000256" key="8">
    <source>
        <dbReference type="ARBA" id="ARBA00022741"/>
    </source>
</evidence>
<dbReference type="InterPro" id="IPR003661">
    <property type="entry name" value="HisK_dim/P_dom"/>
</dbReference>
<dbReference type="SMART" id="SM00448">
    <property type="entry name" value="REC"/>
    <property type="match status" value="1"/>
</dbReference>
<name>A0A6S6SP57_9BACT</name>
<evidence type="ECO:0000256" key="5">
    <source>
        <dbReference type="ARBA" id="ARBA00022553"/>
    </source>
</evidence>
<comment type="subunit">
    <text evidence="14">At low DSF concentrations, interacts with RpfF.</text>
</comment>
<keyword evidence="11" id="KW-1133">Transmembrane helix</keyword>
<dbReference type="InterPro" id="IPR013767">
    <property type="entry name" value="PAS_fold"/>
</dbReference>
<keyword evidence="12" id="KW-0902">Two-component regulatory system</keyword>
<dbReference type="GO" id="GO:0006355">
    <property type="term" value="P:regulation of DNA-templated transcription"/>
    <property type="evidence" value="ECO:0007669"/>
    <property type="project" value="InterPro"/>
</dbReference>
<dbReference type="PANTHER" id="PTHR45339">
    <property type="entry name" value="HYBRID SIGNAL TRANSDUCTION HISTIDINE KINASE J"/>
    <property type="match status" value="1"/>
</dbReference>
<dbReference type="CDD" id="cd00130">
    <property type="entry name" value="PAS"/>
    <property type="match status" value="1"/>
</dbReference>
<keyword evidence="4" id="KW-1003">Cell membrane</keyword>